<sequence>MDVSAAANYCGRLFADLGADVILVGSEPSSALRDVPPLSTVTLTRSPRAANNTSKLNLSLFGSAPSGDKLGPPTVEIMRTED</sequence>
<dbReference type="AlphaFoldDB" id="A0A7X0RG27"/>
<keyword evidence="3" id="KW-1185">Reference proteome</keyword>
<protein>
    <submittedName>
        <fullName evidence="2">Uncharacterized protein</fullName>
    </submittedName>
</protein>
<dbReference type="EMBL" id="JACKXE010000001">
    <property type="protein sequence ID" value="MBB6627557.1"/>
    <property type="molecule type" value="Genomic_DNA"/>
</dbReference>
<feature type="region of interest" description="Disordered" evidence="1">
    <location>
        <begin position="54"/>
        <end position="82"/>
    </location>
</feature>
<proteinExistence type="predicted"/>
<evidence type="ECO:0000313" key="2">
    <source>
        <dbReference type="EMBL" id="MBB6627557.1"/>
    </source>
</evidence>
<accession>A0A7X0RG27</accession>
<evidence type="ECO:0000313" key="3">
    <source>
        <dbReference type="Proteomes" id="UP000523955"/>
    </source>
</evidence>
<dbReference type="InterPro" id="IPR023606">
    <property type="entry name" value="CoA-Trfase_III_dom_1_sf"/>
</dbReference>
<comment type="caution">
    <text evidence="2">The sequence shown here is derived from an EMBL/GenBank/DDBJ whole genome shotgun (WGS) entry which is preliminary data.</text>
</comment>
<organism evidence="2 3">
    <name type="scientific">Nocardioides luti</name>
    <dbReference type="NCBI Taxonomy" id="2761101"/>
    <lineage>
        <taxon>Bacteria</taxon>
        <taxon>Bacillati</taxon>
        <taxon>Actinomycetota</taxon>
        <taxon>Actinomycetes</taxon>
        <taxon>Propionibacteriales</taxon>
        <taxon>Nocardioidaceae</taxon>
        <taxon>Nocardioides</taxon>
    </lineage>
</organism>
<dbReference type="SUPFAM" id="SSF89796">
    <property type="entry name" value="CoA-transferase family III (CaiB/BaiF)"/>
    <property type="match status" value="1"/>
</dbReference>
<dbReference type="Gene3D" id="3.40.50.10540">
    <property type="entry name" value="Crotonobetainyl-coa:carnitine coa-transferase, domain 1"/>
    <property type="match status" value="1"/>
</dbReference>
<dbReference type="Proteomes" id="UP000523955">
    <property type="component" value="Unassembled WGS sequence"/>
</dbReference>
<evidence type="ECO:0000256" key="1">
    <source>
        <dbReference type="SAM" id="MobiDB-lite"/>
    </source>
</evidence>
<gene>
    <name evidence="2" type="ORF">H5V45_09500</name>
</gene>
<name>A0A7X0RG27_9ACTN</name>
<reference evidence="2 3" key="1">
    <citation type="submission" date="2020-08" db="EMBL/GenBank/DDBJ databases">
        <authorList>
            <person name="Seo M.-J."/>
        </authorList>
    </citation>
    <scope>NUCLEOTIDE SEQUENCE [LARGE SCALE GENOMIC DNA]</scope>
    <source>
        <strain evidence="2 3">KIGAM211</strain>
    </source>
</reference>